<dbReference type="PANTHER" id="PTHR30627:SF1">
    <property type="entry name" value="PEPTIDOGLYCAN D,D-TRANSPEPTIDASE FTSI"/>
    <property type="match status" value="1"/>
</dbReference>
<evidence type="ECO:0000259" key="5">
    <source>
        <dbReference type="Pfam" id="PF00905"/>
    </source>
</evidence>
<dbReference type="Gene3D" id="3.40.710.10">
    <property type="entry name" value="DD-peptidase/beta-lactamase superfamily"/>
    <property type="match status" value="1"/>
</dbReference>
<comment type="similarity">
    <text evidence="2">Belongs to the transpeptidase family.</text>
</comment>
<evidence type="ECO:0000256" key="3">
    <source>
        <dbReference type="ARBA" id="ARBA00023136"/>
    </source>
</evidence>
<dbReference type="Proteomes" id="UP001163115">
    <property type="component" value="Chromosome"/>
</dbReference>
<evidence type="ECO:0000256" key="2">
    <source>
        <dbReference type="ARBA" id="ARBA00007171"/>
    </source>
</evidence>
<sequence>MNSNKTHHREKIALLFFLLFLAMTGLMGRLIFLMIFQSEHYSAMAEDLHERERTIKAARGNIIDANGTVIATNRTVCTISVIHNQVKKPDEVVAVLSKELGIEEAEIRKKVEKYSSREIIKTNVDKALGDQIRTYHLAGVKVDEDYKRYYPYDTMASKVLGFTGGDNQGIIGLEVKYEQYLKGMNGKILTMSDAAGIEIENAAEDRIEPISGQTLQISLDVNIQKYCEQAAYQVMEKKGAKKVSIIVMNPKNGEIKAMVNVPEFNLNDPFTLNTNAEIPASAKEKQDLLNQMWRNPCINDTYEPGSTFKIITAAAGLEAGVVKLDDHFSCPGFRVVEDRKIRCHKVGGHGSESFLQGMMNSCNPVLIDVGQRLGVDNYYKYFEQFGLKGKTGIDVPGEASTIMHRKQDMGLVELATVSFGQSFQITPLQLITTAASIVNGGNRITPHFGVKAITADGESSHTFTYPMKEGIVSQQTSETMRYILEEVVAEGSGKKAKLDGYRVGGKTATSEKLPRSLKKYISSFVGFAPANDPEVIALITIDEPQGIYYGGTIAAPVIADIFKNILPYMGIEPTEEKTVSTFRISG</sequence>
<dbReference type="InterPro" id="IPR005311">
    <property type="entry name" value="PBP_dimer"/>
</dbReference>
<evidence type="ECO:0000313" key="7">
    <source>
        <dbReference type="EMBL" id="WAJ25566.1"/>
    </source>
</evidence>
<organism evidence="7 8">
    <name type="scientific">Lacrimispora xylanolytica</name>
    <dbReference type="NCBI Taxonomy" id="29375"/>
    <lineage>
        <taxon>Bacteria</taxon>
        <taxon>Bacillati</taxon>
        <taxon>Bacillota</taxon>
        <taxon>Clostridia</taxon>
        <taxon>Lachnospirales</taxon>
        <taxon>Lachnospiraceae</taxon>
        <taxon>Lacrimispora</taxon>
    </lineage>
</organism>
<comment type="subcellular location">
    <subcellularLocation>
        <location evidence="1">Membrane</location>
    </subcellularLocation>
</comment>
<evidence type="ECO:0000256" key="4">
    <source>
        <dbReference type="SAM" id="Phobius"/>
    </source>
</evidence>
<keyword evidence="4" id="KW-1133">Transmembrane helix</keyword>
<protein>
    <submittedName>
        <fullName evidence="7">Penicillin-binding transpeptidase domain-containing protein</fullName>
    </submittedName>
</protein>
<dbReference type="SUPFAM" id="SSF56519">
    <property type="entry name" value="Penicillin binding protein dimerisation domain"/>
    <property type="match status" value="1"/>
</dbReference>
<dbReference type="EMBL" id="CP113524">
    <property type="protein sequence ID" value="WAJ25566.1"/>
    <property type="molecule type" value="Genomic_DNA"/>
</dbReference>
<proteinExistence type="inferred from homology"/>
<evidence type="ECO:0000313" key="8">
    <source>
        <dbReference type="Proteomes" id="UP001163115"/>
    </source>
</evidence>
<gene>
    <name evidence="7" type="ORF">OW255_08655</name>
</gene>
<dbReference type="Pfam" id="PF03717">
    <property type="entry name" value="PBP_dimer"/>
    <property type="match status" value="1"/>
</dbReference>
<keyword evidence="4" id="KW-0812">Transmembrane</keyword>
<dbReference type="PANTHER" id="PTHR30627">
    <property type="entry name" value="PEPTIDOGLYCAN D,D-TRANSPEPTIDASE"/>
    <property type="match status" value="1"/>
</dbReference>
<dbReference type="RefSeq" id="WP_024836312.1">
    <property type="nucleotide sequence ID" value="NZ_CP113524.1"/>
</dbReference>
<evidence type="ECO:0000256" key="1">
    <source>
        <dbReference type="ARBA" id="ARBA00004370"/>
    </source>
</evidence>
<feature type="domain" description="Penicillin-binding protein dimerisation" evidence="6">
    <location>
        <begin position="55"/>
        <end position="201"/>
    </location>
</feature>
<keyword evidence="3 4" id="KW-0472">Membrane</keyword>
<feature type="transmembrane region" description="Helical" evidence="4">
    <location>
        <begin position="12"/>
        <end position="36"/>
    </location>
</feature>
<keyword evidence="8" id="KW-1185">Reference proteome</keyword>
<dbReference type="SUPFAM" id="SSF56601">
    <property type="entry name" value="beta-lactamase/transpeptidase-like"/>
    <property type="match status" value="1"/>
</dbReference>
<dbReference type="InterPro" id="IPR050515">
    <property type="entry name" value="Beta-lactam/transpept"/>
</dbReference>
<reference evidence="7" key="1">
    <citation type="submission" date="2022-11" db="EMBL/GenBank/DDBJ databases">
        <title>Lacrimispora xylanolytica sy1, complete genome.</title>
        <authorList>
            <person name="Choi S."/>
        </authorList>
    </citation>
    <scope>NUCLEOTIDE SEQUENCE</scope>
    <source>
        <strain evidence="7">Sy1</strain>
    </source>
</reference>
<dbReference type="InterPro" id="IPR036138">
    <property type="entry name" value="PBP_dimer_sf"/>
</dbReference>
<feature type="domain" description="Penicillin-binding protein transpeptidase" evidence="5">
    <location>
        <begin position="244"/>
        <end position="562"/>
    </location>
</feature>
<evidence type="ECO:0000259" key="6">
    <source>
        <dbReference type="Pfam" id="PF03717"/>
    </source>
</evidence>
<dbReference type="Pfam" id="PF00905">
    <property type="entry name" value="Transpeptidase"/>
    <property type="match status" value="1"/>
</dbReference>
<dbReference type="Gene3D" id="3.90.1310.10">
    <property type="entry name" value="Penicillin-binding protein 2a (Domain 2)"/>
    <property type="match status" value="1"/>
</dbReference>
<dbReference type="Gene3D" id="3.30.450.330">
    <property type="match status" value="1"/>
</dbReference>
<name>A0ABY7AJ99_9FIRM</name>
<dbReference type="InterPro" id="IPR001460">
    <property type="entry name" value="PCN-bd_Tpept"/>
</dbReference>
<accession>A0ABY7AJ99</accession>
<dbReference type="InterPro" id="IPR012338">
    <property type="entry name" value="Beta-lactam/transpept-like"/>
</dbReference>